<reference evidence="5 6" key="1">
    <citation type="submission" date="2016-11" db="EMBL/GenBank/DDBJ databases">
        <authorList>
            <person name="Jaros S."/>
            <person name="Januszkiewicz K."/>
            <person name="Wedrychowicz H."/>
        </authorList>
    </citation>
    <scope>NUCLEOTIDE SEQUENCE [LARGE SCALE GENOMIC DNA]</scope>
    <source>
        <strain evidence="5 6">DSM 14916</strain>
    </source>
</reference>
<evidence type="ECO:0000259" key="4">
    <source>
        <dbReference type="PROSITE" id="PS50949"/>
    </source>
</evidence>
<evidence type="ECO:0000256" key="2">
    <source>
        <dbReference type="ARBA" id="ARBA00023125"/>
    </source>
</evidence>
<gene>
    <name evidence="5" type="ORF">SAMN02745194_00079</name>
</gene>
<dbReference type="AlphaFoldDB" id="A0A1M6ACZ0"/>
<sequence>MPHPLAPLVTDDTPSLADRAYERLREAIVDGTLPAGRKLSERSLAAALAISAQPIREALRRLEGEGMVESRPRSGTFVAALDRARLIEMGRIRAALEGVAASLVARQSSPEVLAALRARLEAIRAATEQDDPERLAEANDAFHIALHAMTGNALLVRTLRALQAYHHISRSRVLAAREQRDQALEEHAAILARIEAGDGEGAEALMRAHTLRSLQVAFPEAEAP</sequence>
<dbReference type="InterPro" id="IPR008920">
    <property type="entry name" value="TF_FadR/GntR_C"/>
</dbReference>
<dbReference type="PANTHER" id="PTHR43537:SF49">
    <property type="entry name" value="TRANSCRIPTIONAL REGULATORY PROTEIN"/>
    <property type="match status" value="1"/>
</dbReference>
<dbReference type="RefSeq" id="WP_086061764.1">
    <property type="nucleotide sequence ID" value="NZ_FQZF01000002.1"/>
</dbReference>
<proteinExistence type="predicted"/>
<dbReference type="InterPro" id="IPR036390">
    <property type="entry name" value="WH_DNA-bd_sf"/>
</dbReference>
<dbReference type="Pfam" id="PF00392">
    <property type="entry name" value="GntR"/>
    <property type="match status" value="1"/>
</dbReference>
<dbReference type="InterPro" id="IPR011711">
    <property type="entry name" value="GntR_C"/>
</dbReference>
<evidence type="ECO:0000313" key="6">
    <source>
        <dbReference type="Proteomes" id="UP000184387"/>
    </source>
</evidence>
<dbReference type="InterPro" id="IPR036388">
    <property type="entry name" value="WH-like_DNA-bd_sf"/>
</dbReference>
<dbReference type="GO" id="GO:0003677">
    <property type="term" value="F:DNA binding"/>
    <property type="evidence" value="ECO:0007669"/>
    <property type="project" value="UniProtKB-KW"/>
</dbReference>
<protein>
    <submittedName>
        <fullName evidence="5">DNA-binding transcriptional regulator, GntR family</fullName>
    </submittedName>
</protein>
<dbReference type="EMBL" id="FQZF01000002">
    <property type="protein sequence ID" value="SHI34289.1"/>
    <property type="molecule type" value="Genomic_DNA"/>
</dbReference>
<dbReference type="Pfam" id="PF07729">
    <property type="entry name" value="FCD"/>
    <property type="match status" value="1"/>
</dbReference>
<organism evidence="5 6">
    <name type="scientific">Muricoccus roseus</name>
    <dbReference type="NCBI Taxonomy" id="198092"/>
    <lineage>
        <taxon>Bacteria</taxon>
        <taxon>Pseudomonadati</taxon>
        <taxon>Pseudomonadota</taxon>
        <taxon>Alphaproteobacteria</taxon>
        <taxon>Acetobacterales</taxon>
        <taxon>Roseomonadaceae</taxon>
        <taxon>Muricoccus</taxon>
    </lineage>
</organism>
<dbReference type="STRING" id="198092.SAMN02745194_00079"/>
<dbReference type="SUPFAM" id="SSF48008">
    <property type="entry name" value="GntR ligand-binding domain-like"/>
    <property type="match status" value="1"/>
</dbReference>
<feature type="domain" description="HTH gntR-type" evidence="4">
    <location>
        <begin position="14"/>
        <end position="81"/>
    </location>
</feature>
<dbReference type="InterPro" id="IPR000524">
    <property type="entry name" value="Tscrpt_reg_HTH_GntR"/>
</dbReference>
<dbReference type="SMART" id="SM00345">
    <property type="entry name" value="HTH_GNTR"/>
    <property type="match status" value="1"/>
</dbReference>
<keyword evidence="3" id="KW-0804">Transcription</keyword>
<dbReference type="GO" id="GO:0003700">
    <property type="term" value="F:DNA-binding transcription factor activity"/>
    <property type="evidence" value="ECO:0007669"/>
    <property type="project" value="InterPro"/>
</dbReference>
<evidence type="ECO:0000256" key="1">
    <source>
        <dbReference type="ARBA" id="ARBA00023015"/>
    </source>
</evidence>
<dbReference type="OrthoDB" id="9788098at2"/>
<dbReference type="Gene3D" id="1.10.10.10">
    <property type="entry name" value="Winged helix-like DNA-binding domain superfamily/Winged helix DNA-binding domain"/>
    <property type="match status" value="1"/>
</dbReference>
<dbReference type="Proteomes" id="UP000184387">
    <property type="component" value="Unassembled WGS sequence"/>
</dbReference>
<evidence type="ECO:0000313" key="5">
    <source>
        <dbReference type="EMBL" id="SHI34289.1"/>
    </source>
</evidence>
<dbReference type="Gene3D" id="1.20.120.530">
    <property type="entry name" value="GntR ligand-binding domain-like"/>
    <property type="match status" value="1"/>
</dbReference>
<name>A0A1M6ACZ0_9PROT</name>
<dbReference type="CDD" id="cd07377">
    <property type="entry name" value="WHTH_GntR"/>
    <property type="match status" value="1"/>
</dbReference>
<accession>A0A1M6ACZ0</accession>
<dbReference type="SMART" id="SM00895">
    <property type="entry name" value="FCD"/>
    <property type="match status" value="1"/>
</dbReference>
<dbReference type="PANTHER" id="PTHR43537">
    <property type="entry name" value="TRANSCRIPTIONAL REGULATOR, GNTR FAMILY"/>
    <property type="match status" value="1"/>
</dbReference>
<keyword evidence="6" id="KW-1185">Reference proteome</keyword>
<dbReference type="SUPFAM" id="SSF46785">
    <property type="entry name" value="Winged helix' DNA-binding domain"/>
    <property type="match status" value="1"/>
</dbReference>
<dbReference type="PROSITE" id="PS50949">
    <property type="entry name" value="HTH_GNTR"/>
    <property type="match status" value="1"/>
</dbReference>
<keyword evidence="1" id="KW-0805">Transcription regulation</keyword>
<evidence type="ECO:0000256" key="3">
    <source>
        <dbReference type="ARBA" id="ARBA00023163"/>
    </source>
</evidence>
<keyword evidence="2 5" id="KW-0238">DNA-binding</keyword>